<dbReference type="InterPro" id="IPR000212">
    <property type="entry name" value="DNA_helicase_UvrD/REP"/>
</dbReference>
<dbReference type="SUPFAM" id="SSF52540">
    <property type="entry name" value="P-loop containing nucleoside triphosphate hydrolases"/>
    <property type="match status" value="1"/>
</dbReference>
<keyword evidence="2 5" id="KW-0378">Hydrolase</keyword>
<proteinExistence type="predicted"/>
<evidence type="ECO:0000313" key="8">
    <source>
        <dbReference type="EMBL" id="ACZ22317.1"/>
    </source>
</evidence>
<name>D1BJC3_SANKS</name>
<dbReference type="GO" id="GO:0000725">
    <property type="term" value="P:recombinational repair"/>
    <property type="evidence" value="ECO:0007669"/>
    <property type="project" value="TreeGrafter"/>
</dbReference>
<reference evidence="8 9" key="1">
    <citation type="journal article" date="2009" name="Stand. Genomic Sci.">
        <title>Complete genome sequence of Sanguibacter keddieii type strain (ST-74).</title>
        <authorList>
            <person name="Ivanova N."/>
            <person name="Sikorski J."/>
            <person name="Sims D."/>
            <person name="Brettin T."/>
            <person name="Detter J.C."/>
            <person name="Han C."/>
            <person name="Lapidus A."/>
            <person name="Copeland A."/>
            <person name="Glavina Del Rio T."/>
            <person name="Nolan M."/>
            <person name="Chen F."/>
            <person name="Lucas S."/>
            <person name="Tice H."/>
            <person name="Cheng J.F."/>
            <person name="Bruce D."/>
            <person name="Goodwin L."/>
            <person name="Pitluck S."/>
            <person name="Pati A."/>
            <person name="Mavromatis K."/>
            <person name="Chen A."/>
            <person name="Palaniappan K."/>
            <person name="D'haeseleer P."/>
            <person name="Chain P."/>
            <person name="Bristow J."/>
            <person name="Eisen J.A."/>
            <person name="Markowitz V."/>
            <person name="Hugenholtz P."/>
            <person name="Goker M."/>
            <person name="Pukall R."/>
            <person name="Klenk H.P."/>
            <person name="Kyrpides N.C."/>
        </authorList>
    </citation>
    <scope>NUCLEOTIDE SEQUENCE [LARGE SCALE GENOMIC DNA]</scope>
    <source>
        <strain evidence="9">ATCC 51767 / DSM 10542 / NCFB 3025 / ST-74</strain>
    </source>
</reference>
<dbReference type="GO" id="GO:0005829">
    <property type="term" value="C:cytosol"/>
    <property type="evidence" value="ECO:0007669"/>
    <property type="project" value="TreeGrafter"/>
</dbReference>
<gene>
    <name evidence="8" type="ordered locus">Sked_24030</name>
</gene>
<evidence type="ECO:0000256" key="4">
    <source>
        <dbReference type="ARBA" id="ARBA00022840"/>
    </source>
</evidence>
<evidence type="ECO:0000259" key="7">
    <source>
        <dbReference type="PROSITE" id="PS51198"/>
    </source>
</evidence>
<dbReference type="GO" id="GO:0043138">
    <property type="term" value="F:3'-5' DNA helicase activity"/>
    <property type="evidence" value="ECO:0007669"/>
    <property type="project" value="TreeGrafter"/>
</dbReference>
<dbReference type="STRING" id="446469.Sked_24030"/>
<dbReference type="EMBL" id="CP001819">
    <property type="protein sequence ID" value="ACZ22317.1"/>
    <property type="molecule type" value="Genomic_DNA"/>
</dbReference>
<dbReference type="Proteomes" id="UP000000322">
    <property type="component" value="Chromosome"/>
</dbReference>
<dbReference type="PROSITE" id="PS51198">
    <property type="entry name" value="UVRD_HELICASE_ATP_BIND"/>
    <property type="match status" value="1"/>
</dbReference>
<evidence type="ECO:0000256" key="2">
    <source>
        <dbReference type="ARBA" id="ARBA00022801"/>
    </source>
</evidence>
<evidence type="ECO:0000256" key="5">
    <source>
        <dbReference type="PROSITE-ProRule" id="PRU00560"/>
    </source>
</evidence>
<dbReference type="GO" id="GO:0016787">
    <property type="term" value="F:hydrolase activity"/>
    <property type="evidence" value="ECO:0007669"/>
    <property type="project" value="UniProtKB-UniRule"/>
</dbReference>
<keyword evidence="4 5" id="KW-0067">ATP-binding</keyword>
<dbReference type="KEGG" id="ske:Sked_24030"/>
<organism evidence="8 9">
    <name type="scientific">Sanguibacter keddieii (strain ATCC 51767 / DSM 10542 / NCFB 3025 / ST-74)</name>
    <dbReference type="NCBI Taxonomy" id="446469"/>
    <lineage>
        <taxon>Bacteria</taxon>
        <taxon>Bacillati</taxon>
        <taxon>Actinomycetota</taxon>
        <taxon>Actinomycetes</taxon>
        <taxon>Micrococcales</taxon>
        <taxon>Sanguibacteraceae</taxon>
        <taxon>Sanguibacter</taxon>
    </lineage>
</organism>
<dbReference type="PANTHER" id="PTHR11070:SF45">
    <property type="entry name" value="DNA 3'-5' HELICASE"/>
    <property type="match status" value="1"/>
</dbReference>
<evidence type="ECO:0000256" key="6">
    <source>
        <dbReference type="SAM" id="MobiDB-lite"/>
    </source>
</evidence>
<sequence length="710" mass="76825">MPNDKASAAALRRALDIIRDSKGTGTLIFGRADTPEDRLYIGRQRVYDEGRDLKVISWHAPAAAPFYTATVDDPRGLVLKRTIIEEERRVVRLIDEIVAAASSDAPDLTPSTFGDALLAELERSRDGAMRDVIATIQAEQYRIIRSAAEGTVVVQGGPGTGKTVVGLHRAAWLAYNVESLRRTGMLVVAPTPNLLTYISAVLPLLGVSDVMQIHLPALYGGSAVVGRVERWESDRTKGDASMAEVLRRALSDRVDRDPGDVTFTVGADRITIPAASMRDVVADALSRDLAHNDVRDVLRQTLAQVAHSSYLAHQREMGRPAVATASTIRRLNTITNLLDRVWPRFTPEELLRGLYGTQSWLVSACDGVLTVDQRAALYRAPENALSEERWSVADIFCLDELSHLLDGPPVSYGHIVVDEAQDLSPMQARSLSRRCPTGSFTLLGDLAQATGPWVRDTWDELLLHVAPPSHIVEELSIGYRVPATTLDLAARQLGYIAPGLTAPRSIRPGRNDPSVRHAPAEVLGSRLAGLVGSLLADSLSTAVVVDDTDFDRWDAELTTLDVPHGDGRAGDFSSACTLVPASLAKGLEFDAVVLVEPAKIVESSPHGRRVLYVAMTRCTHELHVLHTLPLPSGFSDLIDHPADDDATSVVDGPGWDPVPDAAPPAPAPDSDDALRSRVMSDLGRLSPHDLTLVAALVERLATPTERLDHP</sequence>
<evidence type="ECO:0000256" key="1">
    <source>
        <dbReference type="ARBA" id="ARBA00022741"/>
    </source>
</evidence>
<evidence type="ECO:0000313" key="9">
    <source>
        <dbReference type="Proteomes" id="UP000000322"/>
    </source>
</evidence>
<dbReference type="Gene3D" id="3.40.50.300">
    <property type="entry name" value="P-loop containing nucleotide triphosphate hydrolases"/>
    <property type="match status" value="2"/>
</dbReference>
<feature type="region of interest" description="Disordered" evidence="6">
    <location>
        <begin position="641"/>
        <end position="673"/>
    </location>
</feature>
<protein>
    <submittedName>
        <fullName evidence="8">DNA/RNA helicase, superfamily I</fullName>
    </submittedName>
</protein>
<evidence type="ECO:0000256" key="3">
    <source>
        <dbReference type="ARBA" id="ARBA00022806"/>
    </source>
</evidence>
<keyword evidence="1 5" id="KW-0547">Nucleotide-binding</keyword>
<dbReference type="InterPro" id="IPR014016">
    <property type="entry name" value="UvrD-like_ATP-bd"/>
</dbReference>
<dbReference type="Pfam" id="PF13538">
    <property type="entry name" value="UvrD_C_2"/>
    <property type="match status" value="1"/>
</dbReference>
<dbReference type="PANTHER" id="PTHR11070">
    <property type="entry name" value="UVRD / RECB / PCRA DNA HELICASE FAMILY MEMBER"/>
    <property type="match status" value="1"/>
</dbReference>
<dbReference type="HOGENOM" id="CLU_010312_3_0_11"/>
<dbReference type="GO" id="GO:0003677">
    <property type="term" value="F:DNA binding"/>
    <property type="evidence" value="ECO:0007669"/>
    <property type="project" value="InterPro"/>
</dbReference>
<dbReference type="AlphaFoldDB" id="D1BJC3"/>
<accession>D1BJC3</accession>
<keyword evidence="3 5" id="KW-0347">Helicase</keyword>
<feature type="binding site" evidence="5">
    <location>
        <begin position="156"/>
        <end position="163"/>
    </location>
    <ligand>
        <name>ATP</name>
        <dbReference type="ChEBI" id="CHEBI:30616"/>
    </ligand>
</feature>
<dbReference type="eggNOG" id="COG3973">
    <property type="taxonomic scope" value="Bacteria"/>
</dbReference>
<dbReference type="InterPro" id="IPR027417">
    <property type="entry name" value="P-loop_NTPase"/>
</dbReference>
<dbReference type="InterPro" id="IPR027785">
    <property type="entry name" value="UvrD-like_helicase_C"/>
</dbReference>
<keyword evidence="9" id="KW-1185">Reference proteome</keyword>
<dbReference type="GO" id="GO:0005524">
    <property type="term" value="F:ATP binding"/>
    <property type="evidence" value="ECO:0007669"/>
    <property type="project" value="UniProtKB-UniRule"/>
</dbReference>
<feature type="domain" description="UvrD-like helicase ATP-binding" evidence="7">
    <location>
        <begin position="135"/>
        <end position="482"/>
    </location>
</feature>